<evidence type="ECO:0000313" key="2">
    <source>
        <dbReference type="Proteomes" id="UP000318331"/>
    </source>
</evidence>
<reference evidence="1 2" key="1">
    <citation type="submission" date="2019-06" db="EMBL/GenBank/DDBJ databases">
        <title>Sequencing the genomes of 1000 actinobacteria strains.</title>
        <authorList>
            <person name="Klenk H.-P."/>
        </authorList>
    </citation>
    <scope>NUCLEOTIDE SEQUENCE [LARGE SCALE GENOMIC DNA]</scope>
    <source>
        <strain evidence="1 2">DSM 18031</strain>
    </source>
</reference>
<accession>A0A543I5Y7</accession>
<proteinExistence type="predicted"/>
<name>A0A543I5Y7_9MICO</name>
<gene>
    <name evidence="1" type="ORF">FB466_0810</name>
</gene>
<dbReference type="InterPro" id="IPR013403">
    <property type="entry name" value="CRISPR-assoc_prot_Csb1/Cas7u"/>
</dbReference>
<organism evidence="1 2">
    <name type="scientific">Klugiella xanthotipulae</name>
    <dbReference type="NCBI Taxonomy" id="244735"/>
    <lineage>
        <taxon>Bacteria</taxon>
        <taxon>Bacillati</taxon>
        <taxon>Actinomycetota</taxon>
        <taxon>Actinomycetes</taxon>
        <taxon>Micrococcales</taxon>
        <taxon>Microbacteriaceae</taxon>
        <taxon>Klugiella</taxon>
    </lineage>
</organism>
<dbReference type="AlphaFoldDB" id="A0A543I5Y7"/>
<comment type="caution">
    <text evidence="1">The sequence shown here is derived from an EMBL/GenBank/DDBJ whole genome shotgun (WGS) entry which is preliminary data.</text>
</comment>
<dbReference type="EMBL" id="VFPN01000001">
    <property type="protein sequence ID" value="TQM65989.1"/>
    <property type="molecule type" value="Genomic_DNA"/>
</dbReference>
<keyword evidence="2" id="KW-1185">Reference proteome</keyword>
<sequence length="374" mass="40904">MSQNAFVPKRDADGWYTQIEHNNEGTPRTAMRVLLDSWGSQSGRAETAIWNNQDRLGITVPALVVSGIPEGKQPELFDNATLDEQFMAALNVNVSTWELSHRHVDGWIRFATEDGTTQVWQSEDPDSLKALICSASAQRAETLFKYFPNSAIYGFWLSSGSAMRHKLPRAYSSEIVGYGAREVVAGATKLDAAGGASKQSRAENVRNALTVLAPGKRGGKEPSTFGLGQVPSQPEVRGFMCETILQQSSISFAVLRSLRFDNEERRVAALTVLVLLAMAGHALAQEETFLRSECALVAEETRWGWKRQGSGATPEAVEIDGVNDIAEALREALSDAEKVGLSFAAPIRLNFSEAQQKLIAERVEAEVTKQETSE</sequence>
<dbReference type="Proteomes" id="UP000318331">
    <property type="component" value="Unassembled WGS sequence"/>
</dbReference>
<dbReference type="Pfam" id="PF09617">
    <property type="entry name" value="Cas_GSU0053"/>
    <property type="match status" value="1"/>
</dbReference>
<evidence type="ECO:0000313" key="1">
    <source>
        <dbReference type="EMBL" id="TQM65989.1"/>
    </source>
</evidence>
<protein>
    <submittedName>
        <fullName evidence="1">CRISPR-associated protein Csb1</fullName>
    </submittedName>
</protein>